<proteinExistence type="predicted"/>
<keyword evidence="1" id="KW-0227">DNA damage</keyword>
<dbReference type="GO" id="GO:0032259">
    <property type="term" value="P:methylation"/>
    <property type="evidence" value="ECO:0007669"/>
    <property type="project" value="UniProtKB-KW"/>
</dbReference>
<keyword evidence="3" id="KW-0489">Methyltransferase</keyword>
<protein>
    <submittedName>
        <fullName evidence="3">Cysteine methyltransferase</fullName>
    </submittedName>
</protein>
<accession>A0A3D8YB74</accession>
<reference evidence="3 4" key="1">
    <citation type="submission" date="2018-07" db="EMBL/GenBank/DDBJ databases">
        <title>Dyadobacter roseus sp. nov., isolated from rose rhizosphere soil.</title>
        <authorList>
            <person name="Chen L."/>
        </authorList>
    </citation>
    <scope>NUCLEOTIDE SEQUENCE [LARGE SCALE GENOMIC DNA]</scope>
    <source>
        <strain evidence="3 4">RS19</strain>
    </source>
</reference>
<dbReference type="InterPro" id="IPR014048">
    <property type="entry name" value="MethylDNA_cys_MeTrfase_DNA-bd"/>
</dbReference>
<dbReference type="Proteomes" id="UP000256373">
    <property type="component" value="Unassembled WGS sequence"/>
</dbReference>
<dbReference type="RefSeq" id="WP_115831221.1">
    <property type="nucleotide sequence ID" value="NZ_QNUL01000008.1"/>
</dbReference>
<gene>
    <name evidence="3" type="ORF">DSL64_12390</name>
</gene>
<keyword evidence="3" id="KW-0808">Transferase</keyword>
<evidence type="ECO:0000313" key="3">
    <source>
        <dbReference type="EMBL" id="REA61248.1"/>
    </source>
</evidence>
<sequence length="120" mass="13872">MSDKKQDDKRKSKNEDFFRNVYDVVRLIPEGRATSYGAIAAYLGNKRGARIVGWAMGSSYTMPGLPAHRVVNKEGVLTARLLFETPDTMRERLEKEGVEVKDDQIQNWDKYFWDPEKELT</sequence>
<dbReference type="CDD" id="cd06445">
    <property type="entry name" value="ATase"/>
    <property type="match status" value="1"/>
</dbReference>
<dbReference type="EMBL" id="QNUL01000008">
    <property type="protein sequence ID" value="REA61248.1"/>
    <property type="molecule type" value="Genomic_DNA"/>
</dbReference>
<dbReference type="GO" id="GO:0006281">
    <property type="term" value="P:DNA repair"/>
    <property type="evidence" value="ECO:0007669"/>
    <property type="project" value="InterPro"/>
</dbReference>
<dbReference type="InterPro" id="IPR052520">
    <property type="entry name" value="ATL_DNA_repair"/>
</dbReference>
<feature type="domain" description="Methylated-DNA-[protein]-cysteine S-methyltransferase DNA binding" evidence="2">
    <location>
        <begin position="16"/>
        <end position="98"/>
    </location>
</feature>
<dbReference type="AlphaFoldDB" id="A0A3D8YB74"/>
<evidence type="ECO:0000313" key="4">
    <source>
        <dbReference type="Proteomes" id="UP000256373"/>
    </source>
</evidence>
<dbReference type="SUPFAM" id="SSF46767">
    <property type="entry name" value="Methylated DNA-protein cysteine methyltransferase, C-terminal domain"/>
    <property type="match status" value="1"/>
</dbReference>
<dbReference type="PANTHER" id="PTHR42942:SF1">
    <property type="entry name" value="ALKYLTRANSFERASE-LIKE PROTEIN 1"/>
    <property type="match status" value="1"/>
</dbReference>
<organism evidence="3 4">
    <name type="scientific">Dyadobacter luteus</name>
    <dbReference type="NCBI Taxonomy" id="2259619"/>
    <lineage>
        <taxon>Bacteria</taxon>
        <taxon>Pseudomonadati</taxon>
        <taxon>Bacteroidota</taxon>
        <taxon>Cytophagia</taxon>
        <taxon>Cytophagales</taxon>
        <taxon>Spirosomataceae</taxon>
        <taxon>Dyadobacter</taxon>
    </lineage>
</organism>
<dbReference type="InterPro" id="IPR036217">
    <property type="entry name" value="MethylDNA_cys_MeTrfase_DNAb"/>
</dbReference>
<dbReference type="InterPro" id="IPR036388">
    <property type="entry name" value="WH-like_DNA-bd_sf"/>
</dbReference>
<evidence type="ECO:0000256" key="1">
    <source>
        <dbReference type="ARBA" id="ARBA00022763"/>
    </source>
</evidence>
<dbReference type="GO" id="GO:0008168">
    <property type="term" value="F:methyltransferase activity"/>
    <property type="evidence" value="ECO:0007669"/>
    <property type="project" value="UniProtKB-KW"/>
</dbReference>
<comment type="caution">
    <text evidence="3">The sequence shown here is derived from an EMBL/GenBank/DDBJ whole genome shotgun (WGS) entry which is preliminary data.</text>
</comment>
<evidence type="ECO:0000259" key="2">
    <source>
        <dbReference type="Pfam" id="PF01035"/>
    </source>
</evidence>
<dbReference type="PANTHER" id="PTHR42942">
    <property type="entry name" value="6-O-METHYLGUANINE DNA METHYLTRANSFERASE"/>
    <property type="match status" value="1"/>
</dbReference>
<keyword evidence="4" id="KW-1185">Reference proteome</keyword>
<dbReference type="Gene3D" id="1.10.10.10">
    <property type="entry name" value="Winged helix-like DNA-binding domain superfamily/Winged helix DNA-binding domain"/>
    <property type="match status" value="1"/>
</dbReference>
<dbReference type="OrthoDB" id="9132167at2"/>
<name>A0A3D8YB74_9BACT</name>
<dbReference type="Pfam" id="PF01035">
    <property type="entry name" value="DNA_binding_1"/>
    <property type="match status" value="1"/>
</dbReference>